<gene>
    <name evidence="10 13" type="primary">ispE</name>
    <name evidence="13" type="ORF">GCM10011363_08960</name>
</gene>
<name>A0ABQ1KDB5_9RHOB</name>
<dbReference type="InterPro" id="IPR020568">
    <property type="entry name" value="Ribosomal_Su5_D2-typ_SF"/>
</dbReference>
<evidence type="ECO:0000313" key="14">
    <source>
        <dbReference type="Proteomes" id="UP000645462"/>
    </source>
</evidence>
<feature type="active site" evidence="10">
    <location>
        <position position="11"/>
    </location>
</feature>
<dbReference type="SUPFAM" id="SSF54211">
    <property type="entry name" value="Ribosomal protein S5 domain 2-like"/>
    <property type="match status" value="1"/>
</dbReference>
<keyword evidence="7 10" id="KW-0067">ATP-binding</keyword>
<dbReference type="Gene3D" id="3.30.70.890">
    <property type="entry name" value="GHMP kinase, C-terminal domain"/>
    <property type="match status" value="1"/>
</dbReference>
<protein>
    <recommendedName>
        <fullName evidence="3 10">4-diphosphocytidyl-2-C-methyl-D-erythritol kinase</fullName>
        <shortName evidence="10">CMK</shortName>
        <ecNumber evidence="2 10">2.7.1.148</ecNumber>
    </recommendedName>
    <alternativeName>
        <fullName evidence="9 10">4-(cytidine-5'-diphospho)-2-C-methyl-D-erythritol kinase</fullName>
    </alternativeName>
</protein>
<keyword evidence="5 10" id="KW-0547">Nucleotide-binding</keyword>
<dbReference type="HAMAP" id="MF_00061">
    <property type="entry name" value="IspE"/>
    <property type="match status" value="1"/>
</dbReference>
<dbReference type="Pfam" id="PF08544">
    <property type="entry name" value="GHMP_kinases_C"/>
    <property type="match status" value="1"/>
</dbReference>
<keyword evidence="4 10" id="KW-0808">Transferase</keyword>
<dbReference type="InterPro" id="IPR014721">
    <property type="entry name" value="Ribsml_uS5_D2-typ_fold_subgr"/>
</dbReference>
<dbReference type="PIRSF" id="PIRSF010376">
    <property type="entry name" value="IspE"/>
    <property type="match status" value="1"/>
</dbReference>
<evidence type="ECO:0000259" key="11">
    <source>
        <dbReference type="Pfam" id="PF00288"/>
    </source>
</evidence>
<evidence type="ECO:0000313" key="13">
    <source>
        <dbReference type="EMBL" id="GGB94507.1"/>
    </source>
</evidence>
<evidence type="ECO:0000256" key="7">
    <source>
        <dbReference type="ARBA" id="ARBA00022840"/>
    </source>
</evidence>
<feature type="domain" description="GHMP kinase N-terminal" evidence="11">
    <location>
        <begin position="68"/>
        <end position="110"/>
    </location>
</feature>
<dbReference type="SUPFAM" id="SSF55060">
    <property type="entry name" value="GHMP Kinase, C-terminal domain"/>
    <property type="match status" value="1"/>
</dbReference>
<evidence type="ECO:0000256" key="5">
    <source>
        <dbReference type="ARBA" id="ARBA00022741"/>
    </source>
</evidence>
<accession>A0ABQ1KDB5</accession>
<comment type="function">
    <text evidence="10">Catalyzes the phosphorylation of the position 2 hydroxy group of 4-diphosphocytidyl-2C-methyl-D-erythritol.</text>
</comment>
<evidence type="ECO:0000259" key="12">
    <source>
        <dbReference type="Pfam" id="PF08544"/>
    </source>
</evidence>
<dbReference type="Gene3D" id="3.30.230.10">
    <property type="match status" value="1"/>
</dbReference>
<keyword evidence="6 10" id="KW-0418">Kinase</keyword>
<comment type="pathway">
    <text evidence="10">Isoprenoid biosynthesis; isopentenyl diphosphate biosynthesis via DXP pathway; isopentenyl diphosphate from 1-deoxy-D-xylulose 5-phosphate: step 3/6.</text>
</comment>
<reference evidence="14" key="1">
    <citation type="journal article" date="2019" name="Int. J. Syst. Evol. Microbiol.">
        <title>The Global Catalogue of Microorganisms (GCM) 10K type strain sequencing project: providing services to taxonomists for standard genome sequencing and annotation.</title>
        <authorList>
            <consortium name="The Broad Institute Genomics Platform"/>
            <consortium name="The Broad Institute Genome Sequencing Center for Infectious Disease"/>
            <person name="Wu L."/>
            <person name="Ma J."/>
        </authorList>
    </citation>
    <scope>NUCLEOTIDE SEQUENCE [LARGE SCALE GENOMIC DNA]</scope>
    <source>
        <strain evidence="14">CGMCC 1.12478</strain>
    </source>
</reference>
<feature type="domain" description="GHMP kinase C-terminal" evidence="12">
    <location>
        <begin position="195"/>
        <end position="249"/>
    </location>
</feature>
<evidence type="ECO:0000256" key="6">
    <source>
        <dbReference type="ARBA" id="ARBA00022777"/>
    </source>
</evidence>
<dbReference type="EC" id="2.7.1.148" evidence="2 10"/>
<evidence type="ECO:0000256" key="3">
    <source>
        <dbReference type="ARBA" id="ARBA00017473"/>
    </source>
</evidence>
<proteinExistence type="inferred from homology"/>
<feature type="active site" evidence="10">
    <location>
        <position position="121"/>
    </location>
</feature>
<organism evidence="13 14">
    <name type="scientific">Marivita lacus</name>
    <dbReference type="NCBI Taxonomy" id="1323742"/>
    <lineage>
        <taxon>Bacteria</taxon>
        <taxon>Pseudomonadati</taxon>
        <taxon>Pseudomonadota</taxon>
        <taxon>Alphaproteobacteria</taxon>
        <taxon>Rhodobacterales</taxon>
        <taxon>Roseobacteraceae</taxon>
        <taxon>Marivita</taxon>
    </lineage>
</organism>
<dbReference type="Proteomes" id="UP000645462">
    <property type="component" value="Unassembled WGS sequence"/>
</dbReference>
<evidence type="ECO:0000256" key="4">
    <source>
        <dbReference type="ARBA" id="ARBA00022679"/>
    </source>
</evidence>
<evidence type="ECO:0000256" key="8">
    <source>
        <dbReference type="ARBA" id="ARBA00023229"/>
    </source>
</evidence>
<keyword evidence="8 10" id="KW-0414">Isoprene biosynthesis</keyword>
<dbReference type="PANTHER" id="PTHR43527:SF2">
    <property type="entry name" value="4-DIPHOSPHOCYTIDYL-2-C-METHYL-D-ERYTHRITOL KINASE, CHLOROPLASTIC"/>
    <property type="match status" value="1"/>
</dbReference>
<comment type="similarity">
    <text evidence="1 10">Belongs to the GHMP kinase family. IspE subfamily.</text>
</comment>
<dbReference type="PANTHER" id="PTHR43527">
    <property type="entry name" value="4-DIPHOSPHOCYTIDYL-2-C-METHYL-D-ERYTHRITOL KINASE, CHLOROPLASTIC"/>
    <property type="match status" value="1"/>
</dbReference>
<comment type="caution">
    <text evidence="13">The sequence shown here is derived from an EMBL/GenBank/DDBJ whole genome shotgun (WGS) entry which is preliminary data.</text>
</comment>
<dbReference type="InterPro" id="IPR004424">
    <property type="entry name" value="IspE"/>
</dbReference>
<evidence type="ECO:0000256" key="10">
    <source>
        <dbReference type="HAMAP-Rule" id="MF_00061"/>
    </source>
</evidence>
<comment type="catalytic activity">
    <reaction evidence="10">
        <text>4-CDP-2-C-methyl-D-erythritol + ATP = 4-CDP-2-C-methyl-D-erythritol 2-phosphate + ADP + H(+)</text>
        <dbReference type="Rhea" id="RHEA:18437"/>
        <dbReference type="ChEBI" id="CHEBI:15378"/>
        <dbReference type="ChEBI" id="CHEBI:30616"/>
        <dbReference type="ChEBI" id="CHEBI:57823"/>
        <dbReference type="ChEBI" id="CHEBI:57919"/>
        <dbReference type="ChEBI" id="CHEBI:456216"/>
        <dbReference type="EC" id="2.7.1.148"/>
    </reaction>
</comment>
<sequence>MTAATEFAPAKINLALHVIGQQADGYHLLDSLVVFADVGDSLSITAADSMSLTVDGPFAKGVPEDARNLVWKAVEQSGTTARITLTKNLPHGAGIGGGSSDAAAALRAVTRPDLALGLGADVPVCLNSRPQRMQGIGDVLSDVPDCPSFWMVLVNPKAHVPTVDVFKALATKVNPAMEPFPSEGDWLAWLAAQRNDLQRAAMHYAPVIAEALGALDDALLTRMSGSGSTCFGIYPDRDAAHAAEARIANAHTDWWIVATRTRGADPS</sequence>
<keyword evidence="14" id="KW-1185">Reference proteome</keyword>
<dbReference type="InterPro" id="IPR006204">
    <property type="entry name" value="GHMP_kinase_N_dom"/>
</dbReference>
<feature type="binding site" evidence="10">
    <location>
        <begin position="90"/>
        <end position="100"/>
    </location>
    <ligand>
        <name>ATP</name>
        <dbReference type="ChEBI" id="CHEBI:30616"/>
    </ligand>
</feature>
<dbReference type="InterPro" id="IPR013750">
    <property type="entry name" value="GHMP_kinase_C_dom"/>
</dbReference>
<evidence type="ECO:0000256" key="9">
    <source>
        <dbReference type="ARBA" id="ARBA00032554"/>
    </source>
</evidence>
<evidence type="ECO:0000256" key="2">
    <source>
        <dbReference type="ARBA" id="ARBA00012052"/>
    </source>
</evidence>
<dbReference type="InterPro" id="IPR036554">
    <property type="entry name" value="GHMP_kinase_C_sf"/>
</dbReference>
<dbReference type="Pfam" id="PF00288">
    <property type="entry name" value="GHMP_kinases_N"/>
    <property type="match status" value="1"/>
</dbReference>
<dbReference type="EMBL" id="BMFC01000001">
    <property type="protein sequence ID" value="GGB94507.1"/>
    <property type="molecule type" value="Genomic_DNA"/>
</dbReference>
<dbReference type="GO" id="GO:0016301">
    <property type="term" value="F:kinase activity"/>
    <property type="evidence" value="ECO:0007669"/>
    <property type="project" value="UniProtKB-KW"/>
</dbReference>
<dbReference type="RefSeq" id="WP_188480735.1">
    <property type="nucleotide sequence ID" value="NZ_BMFC01000001.1"/>
</dbReference>
<dbReference type="NCBIfam" id="NF011202">
    <property type="entry name" value="PRK14608.1"/>
    <property type="match status" value="1"/>
</dbReference>
<evidence type="ECO:0000256" key="1">
    <source>
        <dbReference type="ARBA" id="ARBA00009684"/>
    </source>
</evidence>